<feature type="region of interest" description="Disordered" evidence="1">
    <location>
        <begin position="1"/>
        <end position="30"/>
    </location>
</feature>
<keyword evidence="4" id="KW-1185">Reference proteome</keyword>
<feature type="compositionally biased region" description="Polar residues" evidence="1">
    <location>
        <begin position="101"/>
        <end position="114"/>
    </location>
</feature>
<feature type="region of interest" description="Disordered" evidence="1">
    <location>
        <begin position="251"/>
        <end position="275"/>
    </location>
</feature>
<sequence>MEKFSIPTFPHVLSLAGGRPLRPDDPPGDYLDQINQHHGISVVPYDPHKDDVFYGETSPYEISGFYSDEEGDDIQPLPSPRCEKPKSVTRSDAPEDEGLSGLSNPQATHNNPSVVSLRATRKRSLTNLFHARPETLAPLNTVELSLPSSNSEAQLAALSSRSSLAADESGSPIIASRDGTPSPLEKLMLVDQNLDTLTGSSSRLDFFNPEEGSLCDNIKGFPLKKHLPITSQKNSQKQNIQFIHSCWLSAPKKRNNSSGGKRMLPEDMDTSTKTD</sequence>
<evidence type="ECO:0000313" key="4">
    <source>
        <dbReference type="Proteomes" id="UP000235388"/>
    </source>
</evidence>
<protein>
    <submittedName>
        <fullName evidence="3">Uncharacterized protein</fullName>
    </submittedName>
</protein>
<evidence type="ECO:0000313" key="3">
    <source>
        <dbReference type="EMBL" id="PLW54880.1"/>
    </source>
</evidence>
<dbReference type="EMBL" id="PGCJ01000039">
    <property type="protein sequence ID" value="PLW54880.1"/>
    <property type="molecule type" value="Genomic_DNA"/>
</dbReference>
<dbReference type="OrthoDB" id="2497107at2759"/>
<reference evidence="3 4" key="1">
    <citation type="submission" date="2017-11" db="EMBL/GenBank/DDBJ databases">
        <title>De novo assembly and phasing of dikaryotic genomes from two isolates of Puccinia coronata f. sp. avenae, the causal agent of oat crown rust.</title>
        <authorList>
            <person name="Miller M.E."/>
            <person name="Zhang Y."/>
            <person name="Omidvar V."/>
            <person name="Sperschneider J."/>
            <person name="Schwessinger B."/>
            <person name="Raley C."/>
            <person name="Palmer J.M."/>
            <person name="Garnica D."/>
            <person name="Upadhyaya N."/>
            <person name="Rathjen J."/>
            <person name="Taylor J.M."/>
            <person name="Park R.F."/>
            <person name="Dodds P.N."/>
            <person name="Hirsch C.D."/>
            <person name="Kianian S.F."/>
            <person name="Figueroa M."/>
        </authorList>
    </citation>
    <scope>NUCLEOTIDE SEQUENCE [LARGE SCALE GENOMIC DNA]</scope>
    <source>
        <strain evidence="3">12NC29</strain>
    </source>
</reference>
<organism evidence="3 4">
    <name type="scientific">Puccinia coronata f. sp. avenae</name>
    <dbReference type="NCBI Taxonomy" id="200324"/>
    <lineage>
        <taxon>Eukaryota</taxon>
        <taxon>Fungi</taxon>
        <taxon>Dikarya</taxon>
        <taxon>Basidiomycota</taxon>
        <taxon>Pucciniomycotina</taxon>
        <taxon>Pucciniomycetes</taxon>
        <taxon>Pucciniales</taxon>
        <taxon>Pucciniaceae</taxon>
        <taxon>Puccinia</taxon>
    </lineage>
</organism>
<name>A0A2N5VY16_9BASI</name>
<dbReference type="Proteomes" id="UP000235388">
    <property type="component" value="Unassembled WGS sequence"/>
</dbReference>
<proteinExistence type="predicted"/>
<evidence type="ECO:0000313" key="2">
    <source>
        <dbReference type="EMBL" id="PLW19861.1"/>
    </source>
</evidence>
<evidence type="ECO:0000256" key="1">
    <source>
        <dbReference type="SAM" id="MobiDB-lite"/>
    </source>
</evidence>
<accession>A0A2N5VY16</accession>
<dbReference type="AlphaFoldDB" id="A0A2N5VY16"/>
<feature type="region of interest" description="Disordered" evidence="1">
    <location>
        <begin position="63"/>
        <end position="114"/>
    </location>
</feature>
<comment type="caution">
    <text evidence="3">The sequence shown here is derived from an EMBL/GenBank/DDBJ whole genome shotgun (WGS) entry which is preliminary data.</text>
</comment>
<dbReference type="EMBL" id="PGCJ01000806">
    <property type="protein sequence ID" value="PLW19861.1"/>
    <property type="molecule type" value="Genomic_DNA"/>
</dbReference>
<gene>
    <name evidence="3" type="ORF">PCANC_05923</name>
    <name evidence="2" type="ORF">PCANC_09267</name>
</gene>